<dbReference type="VEuPathDB" id="FungiDB:PV09_00731"/>
<name>A0A0D1Z756_9PEZI</name>
<dbReference type="Gene3D" id="1.20.1290.10">
    <property type="entry name" value="AhpD-like"/>
    <property type="match status" value="1"/>
</dbReference>
<dbReference type="GeneID" id="27308704"/>
<accession>A0A0D1Z756</accession>
<dbReference type="OrthoDB" id="5537330at2759"/>
<dbReference type="EMBL" id="KN847530">
    <property type="protein sequence ID" value="KIW08797.1"/>
    <property type="molecule type" value="Genomic_DNA"/>
</dbReference>
<dbReference type="PANTHER" id="PTHR28180">
    <property type="entry name" value="CONSERVED MITOCHONDRIAL PROTEIN-RELATED"/>
    <property type="match status" value="1"/>
</dbReference>
<dbReference type="InterPro" id="IPR029032">
    <property type="entry name" value="AhpD-like"/>
</dbReference>
<evidence type="ECO:0000313" key="1">
    <source>
        <dbReference type="EMBL" id="KIW08797.1"/>
    </source>
</evidence>
<dbReference type="HOGENOM" id="CLU_065389_1_0_1"/>
<dbReference type="AlphaFoldDB" id="A0A0D1Z756"/>
<dbReference type="PANTHER" id="PTHR28180:SF5">
    <property type="entry name" value="DNA POLYMERASE ALPHA SUBUNIT B"/>
    <property type="match status" value="1"/>
</dbReference>
<reference evidence="1 2" key="1">
    <citation type="submission" date="2015-01" db="EMBL/GenBank/DDBJ databases">
        <title>The Genome Sequence of Ochroconis gallopava CBS43764.</title>
        <authorList>
            <consortium name="The Broad Institute Genomics Platform"/>
            <person name="Cuomo C."/>
            <person name="de Hoog S."/>
            <person name="Gorbushina A."/>
            <person name="Stielow B."/>
            <person name="Teixiera M."/>
            <person name="Abouelleil A."/>
            <person name="Chapman S.B."/>
            <person name="Priest M."/>
            <person name="Young S.K."/>
            <person name="Wortman J."/>
            <person name="Nusbaum C."/>
            <person name="Birren B."/>
        </authorList>
    </citation>
    <scope>NUCLEOTIDE SEQUENCE [LARGE SCALE GENOMIC DNA]</scope>
    <source>
        <strain evidence="1 2">CBS 43764</strain>
    </source>
</reference>
<gene>
    <name evidence="1" type="ORF">PV09_00731</name>
</gene>
<dbReference type="SUPFAM" id="SSF69118">
    <property type="entry name" value="AhpD-like"/>
    <property type="match status" value="1"/>
</dbReference>
<proteinExistence type="predicted"/>
<organism evidence="1 2">
    <name type="scientific">Verruconis gallopava</name>
    <dbReference type="NCBI Taxonomy" id="253628"/>
    <lineage>
        <taxon>Eukaryota</taxon>
        <taxon>Fungi</taxon>
        <taxon>Dikarya</taxon>
        <taxon>Ascomycota</taxon>
        <taxon>Pezizomycotina</taxon>
        <taxon>Dothideomycetes</taxon>
        <taxon>Pleosporomycetidae</taxon>
        <taxon>Venturiales</taxon>
        <taxon>Sympoventuriaceae</taxon>
        <taxon>Verruconis</taxon>
    </lineage>
</organism>
<sequence>MHPNVQYPISEIPRDPDPAGKIDVGALRAWWAVQEHENSDLLELVREVEATWPESLPSKSWYIALYATLLTCGKPATIVPIFKHVLTSDGATEAAIKKLGDRFKDVLVKSFNIVGIPLPVMALPHLAKAELAAVASLRPDEGDDATRARLNAFLSRDAQLSDSWYVCQDTGPAVDQKGFDYMLRVYRHNLPAIMATWGRHQADFEWLEMRVVYGLFLSDFTVLDPLESEMVVLPEIMAQDILAPTVWHTRGFRRLGASEQDADVLLDTVKKCARWAGKELKETGGLVAKDVDVEWDPK</sequence>
<dbReference type="Proteomes" id="UP000053259">
    <property type="component" value="Unassembled WGS sequence"/>
</dbReference>
<dbReference type="InterPro" id="IPR052999">
    <property type="entry name" value="PTS1_Protein"/>
</dbReference>
<protein>
    <submittedName>
        <fullName evidence="1">Uncharacterized protein</fullName>
    </submittedName>
</protein>
<keyword evidence="2" id="KW-1185">Reference proteome</keyword>
<evidence type="ECO:0000313" key="2">
    <source>
        <dbReference type="Proteomes" id="UP000053259"/>
    </source>
</evidence>
<dbReference type="RefSeq" id="XP_016218666.1">
    <property type="nucleotide sequence ID" value="XM_016353513.1"/>
</dbReference>
<dbReference type="InParanoid" id="A0A0D1Z756"/>